<geneLocation type="plasmid" evidence="2">
    <name>pLPU83b</name>
</geneLocation>
<dbReference type="EMBL" id="CBYB010000034">
    <property type="protein sequence ID" value="CDM60302.1"/>
    <property type="molecule type" value="Genomic_DNA"/>
</dbReference>
<accession>W6RGF9</accession>
<organism evidence="2 3">
    <name type="scientific">Rhizobium favelukesii</name>
    <dbReference type="NCBI Taxonomy" id="348824"/>
    <lineage>
        <taxon>Bacteria</taxon>
        <taxon>Pseudomonadati</taxon>
        <taxon>Pseudomonadota</taxon>
        <taxon>Alphaproteobacteria</taxon>
        <taxon>Hyphomicrobiales</taxon>
        <taxon>Rhizobiaceae</taxon>
        <taxon>Rhizobium/Agrobacterium group</taxon>
        <taxon>Rhizobium</taxon>
    </lineage>
</organism>
<gene>
    <name evidence="2" type="ORF">LPU83_pLPU83b_0315</name>
</gene>
<sequence length="554" mass="60452">MPPRDDDLKQLARFFVYAVQLGKRFEMGLLLLAIPTALGNPPLVDSVFPMVVQPRIRRLKVSNFRGLTNTEWCPVEGMNILIGGGDSGKSTLLHALSLLFSPTNAVQLLETDYYNRLLEPGFTIEVTVSLPEDIGLANFQQALWPWEWDGEKAVLPDNDREGAPFDPVYIFQVTGTPELELVWQIIQPNLEPVSLSAGLRRKVGVVRLANDDRNDRDLRLVTGSALDRLLSKGNLKSRISKEVSAADLSNAMTENEQQALKTLDKAMEAAGLPNGLDIGLTSSQGLSIGALVGLLAEKSGTMLPMSSWGAGTRRMAALEIARATEASTRFTVIDEIERGLEPYRLRQLLETLSSDGQQCFVTTHSPVVLATAKKAALWYIDGNGHVGRLPQDKIARQQTRDPETFLARVPIVAEGVTEVGFLRVLLKLVFDGKDTVHGIRVVDGGGNDAMLGVLEALKGAGLNVAGFCDDEGRFEGRWTKLKAAAGAKLFQWQRGCLEENIIAHVPIADCSLLLTITIVSAEIGFGRWPTVLIFTAKAKARYLMHVGRMTACGS</sequence>
<evidence type="ECO:0000313" key="3">
    <source>
        <dbReference type="Proteomes" id="UP000019443"/>
    </source>
</evidence>
<dbReference type="InterPro" id="IPR027417">
    <property type="entry name" value="P-loop_NTPase"/>
</dbReference>
<dbReference type="PANTHER" id="PTHR43581:SF4">
    <property type="entry name" value="ATP_GTP PHOSPHATASE"/>
    <property type="match status" value="1"/>
</dbReference>
<proteinExistence type="predicted"/>
<dbReference type="PANTHER" id="PTHR43581">
    <property type="entry name" value="ATP/GTP PHOSPHATASE"/>
    <property type="match status" value="1"/>
</dbReference>
<keyword evidence="3" id="KW-1185">Reference proteome</keyword>
<protein>
    <submittedName>
        <fullName evidence="2">ATP-dependent OLD family endonuclease</fullName>
    </submittedName>
</protein>
<keyword evidence="2" id="KW-0378">Hydrolase</keyword>
<keyword evidence="2" id="KW-0255">Endonuclease</keyword>
<evidence type="ECO:0000259" key="1">
    <source>
        <dbReference type="Pfam" id="PF13304"/>
    </source>
</evidence>
<dbReference type="AlphaFoldDB" id="W6RGF9"/>
<dbReference type="InterPro" id="IPR003959">
    <property type="entry name" value="ATPase_AAA_core"/>
</dbReference>
<dbReference type="GO" id="GO:0004519">
    <property type="term" value="F:endonuclease activity"/>
    <property type="evidence" value="ECO:0007669"/>
    <property type="project" value="UniProtKB-KW"/>
</dbReference>
<dbReference type="Proteomes" id="UP000019443">
    <property type="component" value="Unassembled WGS sequence"/>
</dbReference>
<feature type="domain" description="ATPase AAA-type core" evidence="1">
    <location>
        <begin position="254"/>
        <end position="370"/>
    </location>
</feature>
<keyword evidence="2" id="KW-0540">Nuclease</keyword>
<comment type="caution">
    <text evidence="2">The sequence shown here is derived from an EMBL/GenBank/DDBJ whole genome shotgun (WGS) entry which is preliminary data.</text>
</comment>
<dbReference type="SUPFAM" id="SSF52540">
    <property type="entry name" value="P-loop containing nucleoside triphosphate hydrolases"/>
    <property type="match status" value="1"/>
</dbReference>
<dbReference type="GO" id="GO:0005524">
    <property type="term" value="F:ATP binding"/>
    <property type="evidence" value="ECO:0007669"/>
    <property type="project" value="InterPro"/>
</dbReference>
<dbReference type="GO" id="GO:0016887">
    <property type="term" value="F:ATP hydrolysis activity"/>
    <property type="evidence" value="ECO:0007669"/>
    <property type="project" value="InterPro"/>
</dbReference>
<name>W6RGF9_9HYPH</name>
<keyword evidence="2" id="KW-0614">Plasmid</keyword>
<dbReference type="Gene3D" id="3.40.50.300">
    <property type="entry name" value="P-loop containing nucleotide triphosphate hydrolases"/>
    <property type="match status" value="2"/>
</dbReference>
<evidence type="ECO:0000313" key="2">
    <source>
        <dbReference type="EMBL" id="CDM60302.1"/>
    </source>
</evidence>
<dbReference type="InterPro" id="IPR051396">
    <property type="entry name" value="Bact_Antivir_Def_Nuclease"/>
</dbReference>
<reference evidence="2" key="1">
    <citation type="submission" date="2013-11" db="EMBL/GenBank/DDBJ databases">
        <title>Draft genome sequence of the broad-host-range Rhizobium sp. LPU83 strain, a member of the low-genetic diversity Oregon-like Rhizobium sp. group.</title>
        <authorList>
            <person name="Wibberg D."/>
            <person name="Puehler A."/>
            <person name="Schlueter A."/>
        </authorList>
    </citation>
    <scope>NUCLEOTIDE SEQUENCE [LARGE SCALE GENOMIC DNA]</scope>
    <source>
        <strain evidence="2">LPU83</strain>
        <plasmid evidence="2">pLPU83b</plasmid>
    </source>
</reference>
<dbReference type="RefSeq" id="WP_157997305.1">
    <property type="nucleotide sequence ID" value="NZ_CBYB010000034.1"/>
</dbReference>
<dbReference type="Pfam" id="PF13304">
    <property type="entry name" value="AAA_21"/>
    <property type="match status" value="1"/>
</dbReference>